<feature type="compositionally biased region" description="Polar residues" evidence="1">
    <location>
        <begin position="209"/>
        <end position="225"/>
    </location>
</feature>
<dbReference type="PROSITE" id="PS50213">
    <property type="entry name" value="FAS1"/>
    <property type="match status" value="1"/>
</dbReference>
<proteinExistence type="predicted"/>
<dbReference type="Proteomes" id="UP000095751">
    <property type="component" value="Unassembled WGS sequence"/>
</dbReference>
<dbReference type="InterPro" id="IPR036378">
    <property type="entry name" value="FAS1_dom_sf"/>
</dbReference>
<protein>
    <recommendedName>
        <fullName evidence="2">FAS1 domain-containing protein</fullName>
    </recommendedName>
</protein>
<gene>
    <name evidence="3" type="ORF">FRACYDRAFT_271508</name>
</gene>
<evidence type="ECO:0000313" key="4">
    <source>
        <dbReference type="Proteomes" id="UP000095751"/>
    </source>
</evidence>
<dbReference type="InParanoid" id="A0A1E7EU15"/>
<feature type="region of interest" description="Disordered" evidence="1">
    <location>
        <begin position="136"/>
        <end position="225"/>
    </location>
</feature>
<dbReference type="SUPFAM" id="SSF82153">
    <property type="entry name" value="FAS1 domain"/>
    <property type="match status" value="1"/>
</dbReference>
<evidence type="ECO:0000259" key="2">
    <source>
        <dbReference type="PROSITE" id="PS50213"/>
    </source>
</evidence>
<sequence length="297" mass="31288">MAELIGSGTFVEDGSGLISASSPTNDVIASAAVDAISNTDIYDSDGDFTLRDTLLVHVTREGVFDINDLNCGEQITTFLTGQNTTTVCTTSFTGKAQVGAGQTPNRTPEIIRPSINVSNGIIQVINNVIIPAEPAEVTDTPTESPTESPEVVTSGSPTVQPTPRPTPIPTDAAQTIAPVPDPTESPITETSAPTTQPTPRPTPAPGTTNGVTNVRTRPSSNGITNGVTNVRTRTSSNGVTNGVTNVRTRTSSNGITNILLILMLVHQRKEVDKLKVLLMVANKNNNSSMHANYCFYM</sequence>
<organism evidence="3 4">
    <name type="scientific">Fragilariopsis cylindrus CCMP1102</name>
    <dbReference type="NCBI Taxonomy" id="635003"/>
    <lineage>
        <taxon>Eukaryota</taxon>
        <taxon>Sar</taxon>
        <taxon>Stramenopiles</taxon>
        <taxon>Ochrophyta</taxon>
        <taxon>Bacillariophyta</taxon>
        <taxon>Bacillariophyceae</taxon>
        <taxon>Bacillariophycidae</taxon>
        <taxon>Bacillariales</taxon>
        <taxon>Bacillariaceae</taxon>
        <taxon>Fragilariopsis</taxon>
    </lineage>
</organism>
<feature type="compositionally biased region" description="Low complexity" evidence="1">
    <location>
        <begin position="137"/>
        <end position="154"/>
    </location>
</feature>
<keyword evidence="4" id="KW-1185">Reference proteome</keyword>
<dbReference type="InterPro" id="IPR000782">
    <property type="entry name" value="FAS1_domain"/>
</dbReference>
<dbReference type="EMBL" id="KV784376">
    <property type="protein sequence ID" value="OEU09337.1"/>
    <property type="molecule type" value="Genomic_DNA"/>
</dbReference>
<dbReference type="Gene3D" id="2.30.180.10">
    <property type="entry name" value="FAS1 domain"/>
    <property type="match status" value="1"/>
</dbReference>
<dbReference type="AlphaFoldDB" id="A0A1E7EU15"/>
<evidence type="ECO:0000313" key="3">
    <source>
        <dbReference type="EMBL" id="OEU09337.1"/>
    </source>
</evidence>
<accession>A0A1E7EU15</accession>
<reference evidence="3 4" key="1">
    <citation type="submission" date="2016-09" db="EMBL/GenBank/DDBJ databases">
        <title>Extensive genetic diversity and differential bi-allelic expression allows diatom success in the polar Southern Ocean.</title>
        <authorList>
            <consortium name="DOE Joint Genome Institute"/>
            <person name="Mock T."/>
            <person name="Otillar R.P."/>
            <person name="Strauss J."/>
            <person name="Dupont C."/>
            <person name="Frickenhaus S."/>
            <person name="Maumus F."/>
            <person name="Mcmullan M."/>
            <person name="Sanges R."/>
            <person name="Schmutz J."/>
            <person name="Toseland A."/>
            <person name="Valas R."/>
            <person name="Veluchamy A."/>
            <person name="Ward B.J."/>
            <person name="Allen A."/>
            <person name="Barry K."/>
            <person name="Falciatore A."/>
            <person name="Ferrante M."/>
            <person name="Fortunato A.E."/>
            <person name="Gloeckner G."/>
            <person name="Gruber A."/>
            <person name="Hipkin R."/>
            <person name="Janech M."/>
            <person name="Kroth P."/>
            <person name="Leese F."/>
            <person name="Lindquist E."/>
            <person name="Lyon B.R."/>
            <person name="Martin J."/>
            <person name="Mayer C."/>
            <person name="Parker M."/>
            <person name="Quesneville H."/>
            <person name="Raymond J."/>
            <person name="Uhlig C."/>
            <person name="Valentin K.U."/>
            <person name="Worden A.Z."/>
            <person name="Armbrust E.V."/>
            <person name="Bowler C."/>
            <person name="Green B."/>
            <person name="Moulton V."/>
            <person name="Van Oosterhout C."/>
            <person name="Grigoriev I."/>
        </authorList>
    </citation>
    <scope>NUCLEOTIDE SEQUENCE [LARGE SCALE GENOMIC DNA]</scope>
    <source>
        <strain evidence="3 4">CCMP1102</strain>
    </source>
</reference>
<feature type="domain" description="FAS1" evidence="2">
    <location>
        <begin position="1"/>
        <end position="129"/>
    </location>
</feature>
<name>A0A1E7EU15_9STRA</name>
<evidence type="ECO:0000256" key="1">
    <source>
        <dbReference type="SAM" id="MobiDB-lite"/>
    </source>
</evidence>
<dbReference type="KEGG" id="fcy:FRACYDRAFT_271508"/>
<dbReference type="Pfam" id="PF02469">
    <property type="entry name" value="Fasciclin"/>
    <property type="match status" value="1"/>
</dbReference>